<feature type="region of interest" description="Disordered" evidence="1">
    <location>
        <begin position="164"/>
        <end position="185"/>
    </location>
</feature>
<name>A0A6B0U407_9RHOB</name>
<reference evidence="3 4" key="1">
    <citation type="submission" date="2019-12" db="EMBL/GenBank/DDBJ databases">
        <title>Strain KN286 was isolated from seawater, which was collected from Caroline Seamount in the tropical western Pacific.</title>
        <authorList>
            <person name="Wang Q."/>
        </authorList>
    </citation>
    <scope>NUCLEOTIDE SEQUENCE [LARGE SCALE GENOMIC DNA]</scope>
    <source>
        <strain evidence="3 4">KN286</strain>
    </source>
</reference>
<feature type="chain" id="PRO_5025506591" evidence="2">
    <location>
        <begin position="23"/>
        <end position="185"/>
    </location>
</feature>
<evidence type="ECO:0000256" key="2">
    <source>
        <dbReference type="SAM" id="SignalP"/>
    </source>
</evidence>
<evidence type="ECO:0000313" key="4">
    <source>
        <dbReference type="Proteomes" id="UP000436016"/>
    </source>
</evidence>
<evidence type="ECO:0000313" key="3">
    <source>
        <dbReference type="EMBL" id="MXU65681.1"/>
    </source>
</evidence>
<gene>
    <name evidence="3" type="ORF">GSH16_09485</name>
</gene>
<dbReference type="AlphaFoldDB" id="A0A6B0U407"/>
<protein>
    <submittedName>
        <fullName evidence="3">Uncharacterized protein</fullName>
    </submittedName>
</protein>
<comment type="caution">
    <text evidence="3">The sequence shown here is derived from an EMBL/GenBank/DDBJ whole genome shotgun (WGS) entry which is preliminary data.</text>
</comment>
<dbReference type="RefSeq" id="WP_160854373.1">
    <property type="nucleotide sequence ID" value="NZ_WUWG01000003.1"/>
</dbReference>
<dbReference type="EMBL" id="WUWG01000003">
    <property type="protein sequence ID" value="MXU65681.1"/>
    <property type="molecule type" value="Genomic_DNA"/>
</dbReference>
<feature type="compositionally biased region" description="Acidic residues" evidence="1">
    <location>
        <begin position="169"/>
        <end position="185"/>
    </location>
</feature>
<proteinExistence type="predicted"/>
<dbReference type="Proteomes" id="UP000436016">
    <property type="component" value="Unassembled WGS sequence"/>
</dbReference>
<keyword evidence="2" id="KW-0732">Signal</keyword>
<keyword evidence="4" id="KW-1185">Reference proteome</keyword>
<sequence>MTFFRTTAAASALVMAATAVQATPITVGDVDVQTELSSAETSDALKYWPALADDMKTKLAEELYPITQPGGYDVTVMIRELSLDGSYVLGDAGEFNTIGGVVSVMNPEDTTDVQSFALDLKGIVTDTAPDDATVVLLPEEGDFYEALVAGFAKLTADRIAEMNKSTEAIADETNDENKDDDEDES</sequence>
<feature type="signal peptide" evidence="2">
    <location>
        <begin position="1"/>
        <end position="22"/>
    </location>
</feature>
<accession>A0A6B0U407</accession>
<organism evidence="3 4">
    <name type="scientific">Oceanomicrobium pacificus</name>
    <dbReference type="NCBI Taxonomy" id="2692916"/>
    <lineage>
        <taxon>Bacteria</taxon>
        <taxon>Pseudomonadati</taxon>
        <taxon>Pseudomonadota</taxon>
        <taxon>Alphaproteobacteria</taxon>
        <taxon>Rhodobacterales</taxon>
        <taxon>Paracoccaceae</taxon>
        <taxon>Oceanomicrobium</taxon>
    </lineage>
</organism>
<evidence type="ECO:0000256" key="1">
    <source>
        <dbReference type="SAM" id="MobiDB-lite"/>
    </source>
</evidence>